<sequence>MRPFKTHVSFGRPSMAGTNRRVDQIGNSRRCFLFEIAVGSGVGHRSAQRLLADYLREAEIFPPSHFRTRPIFGTQLGRKIESPRRRSRQALDEHYPKSGGLGLGRHATRLEESNPSSPNAAIAKKSKNGLDVALGDRLFTNRFPTNSGEYGHNAAARY</sequence>
<accession>A0A5C5ZC03</accession>
<reference evidence="2 3" key="1">
    <citation type="submission" date="2019-02" db="EMBL/GenBank/DDBJ databases">
        <title>Deep-cultivation of Planctomycetes and their phenomic and genomic characterization uncovers novel biology.</title>
        <authorList>
            <person name="Wiegand S."/>
            <person name="Jogler M."/>
            <person name="Boedeker C."/>
            <person name="Pinto D."/>
            <person name="Vollmers J."/>
            <person name="Rivas-Marin E."/>
            <person name="Kohn T."/>
            <person name="Peeters S.H."/>
            <person name="Heuer A."/>
            <person name="Rast P."/>
            <person name="Oberbeckmann S."/>
            <person name="Bunk B."/>
            <person name="Jeske O."/>
            <person name="Meyerdierks A."/>
            <person name="Storesund J.E."/>
            <person name="Kallscheuer N."/>
            <person name="Luecker S."/>
            <person name="Lage O.M."/>
            <person name="Pohl T."/>
            <person name="Merkel B.J."/>
            <person name="Hornburger P."/>
            <person name="Mueller R.-W."/>
            <person name="Bruemmer F."/>
            <person name="Labrenz M."/>
            <person name="Spormann A.M."/>
            <person name="Op Den Camp H."/>
            <person name="Overmann J."/>
            <person name="Amann R."/>
            <person name="Jetten M.S.M."/>
            <person name="Mascher T."/>
            <person name="Medema M.H."/>
            <person name="Devos D.P."/>
            <person name="Kaster A.-K."/>
            <person name="Ovreas L."/>
            <person name="Rohde M."/>
            <person name="Galperin M.Y."/>
            <person name="Jogler C."/>
        </authorList>
    </citation>
    <scope>NUCLEOTIDE SEQUENCE [LARGE SCALE GENOMIC DNA]</scope>
    <source>
        <strain evidence="2 3">CA13</strain>
    </source>
</reference>
<name>A0A5C5ZC03_9BACT</name>
<dbReference type="Proteomes" id="UP000315010">
    <property type="component" value="Unassembled WGS sequence"/>
</dbReference>
<organism evidence="2 3">
    <name type="scientific">Novipirellula herctigrandis</name>
    <dbReference type="NCBI Taxonomy" id="2527986"/>
    <lineage>
        <taxon>Bacteria</taxon>
        <taxon>Pseudomonadati</taxon>
        <taxon>Planctomycetota</taxon>
        <taxon>Planctomycetia</taxon>
        <taxon>Pirellulales</taxon>
        <taxon>Pirellulaceae</taxon>
        <taxon>Novipirellula</taxon>
    </lineage>
</organism>
<proteinExistence type="predicted"/>
<gene>
    <name evidence="2" type="ORF">CA13_64200</name>
</gene>
<comment type="caution">
    <text evidence="2">The sequence shown here is derived from an EMBL/GenBank/DDBJ whole genome shotgun (WGS) entry which is preliminary data.</text>
</comment>
<evidence type="ECO:0000256" key="1">
    <source>
        <dbReference type="SAM" id="MobiDB-lite"/>
    </source>
</evidence>
<feature type="region of interest" description="Disordered" evidence="1">
    <location>
        <begin position="79"/>
        <end position="122"/>
    </location>
</feature>
<evidence type="ECO:0000313" key="2">
    <source>
        <dbReference type="EMBL" id="TWT84939.1"/>
    </source>
</evidence>
<keyword evidence="3" id="KW-1185">Reference proteome</keyword>
<protein>
    <submittedName>
        <fullName evidence="2">Uncharacterized protein</fullName>
    </submittedName>
</protein>
<dbReference type="AlphaFoldDB" id="A0A5C5ZC03"/>
<feature type="compositionally biased region" description="Basic and acidic residues" evidence="1">
    <location>
        <begin position="79"/>
        <end position="96"/>
    </location>
</feature>
<dbReference type="EMBL" id="SJPJ01000001">
    <property type="protein sequence ID" value="TWT84939.1"/>
    <property type="molecule type" value="Genomic_DNA"/>
</dbReference>
<evidence type="ECO:0000313" key="3">
    <source>
        <dbReference type="Proteomes" id="UP000315010"/>
    </source>
</evidence>